<dbReference type="CDD" id="cd01741">
    <property type="entry name" value="GATase1_1"/>
    <property type="match status" value="1"/>
</dbReference>
<dbReference type="PROSITE" id="PS51273">
    <property type="entry name" value="GATASE_TYPE_1"/>
    <property type="match status" value="1"/>
</dbReference>
<dbReference type="PANTHER" id="PTHR42695">
    <property type="entry name" value="GLUTAMINE AMIDOTRANSFERASE YLR126C-RELATED"/>
    <property type="match status" value="1"/>
</dbReference>
<evidence type="ECO:0000313" key="3">
    <source>
        <dbReference type="Proteomes" id="UP000034832"/>
    </source>
</evidence>
<dbReference type="SUPFAM" id="SSF52317">
    <property type="entry name" value="Class I glutamine amidotransferase-like"/>
    <property type="match status" value="1"/>
</dbReference>
<evidence type="ECO:0000259" key="1">
    <source>
        <dbReference type="Pfam" id="PF00117"/>
    </source>
</evidence>
<dbReference type="PANTHER" id="PTHR42695:SF5">
    <property type="entry name" value="GLUTAMINE AMIDOTRANSFERASE YLR126C-RELATED"/>
    <property type="match status" value="1"/>
</dbReference>
<evidence type="ECO:0000313" key="2">
    <source>
        <dbReference type="EMBL" id="TKT70818.1"/>
    </source>
</evidence>
<gene>
    <name evidence="2" type="ORF">YH63_004990</name>
</gene>
<sequence>MPKTAVAIRHVHFEDLGSFRPVLEAGGYAIRYCDVGINDLHALATEDIDLLVVLGGPIGAYEEDKYPFLEAEIALLEQRLRNRQPTLGICLGAQLMARALGARVYPGPAKEIGWAPVTLTKAGQEGVLAHLDGMPVLHWHGDTFDLPSGSERLASTELCSNQAFALGANVLALQFHPEAEGDSFERWLVGHASELAHAKISPQTLRADSKRLAAAVGGQRCLREWLAGLQPEGVSSVQVLR</sequence>
<accession>A0A4U6BP87</accession>
<organism evidence="2 3">
    <name type="scientific">Afipia massiliensis</name>
    <dbReference type="NCBI Taxonomy" id="211460"/>
    <lineage>
        <taxon>Bacteria</taxon>
        <taxon>Pseudomonadati</taxon>
        <taxon>Pseudomonadota</taxon>
        <taxon>Alphaproteobacteria</taxon>
        <taxon>Hyphomicrobiales</taxon>
        <taxon>Nitrobacteraceae</taxon>
        <taxon>Afipia</taxon>
    </lineage>
</organism>
<feature type="domain" description="Glutamine amidotransferase" evidence="1">
    <location>
        <begin position="42"/>
        <end position="182"/>
    </location>
</feature>
<dbReference type="FunFam" id="3.40.50.880:FF:000033">
    <property type="entry name" value="Glutamine amidotransferase class-I"/>
    <property type="match status" value="1"/>
</dbReference>
<protein>
    <submittedName>
        <fullName evidence="2">Glutamine amidotransferase</fullName>
    </submittedName>
</protein>
<comment type="caution">
    <text evidence="2">The sequence shown here is derived from an EMBL/GenBank/DDBJ whole genome shotgun (WGS) entry which is preliminary data.</text>
</comment>
<dbReference type="InterPro" id="IPR017926">
    <property type="entry name" value="GATASE"/>
</dbReference>
<name>A0A4U6BP87_9BRAD</name>
<dbReference type="OrthoDB" id="9813383at2"/>
<dbReference type="NCBIfam" id="NF005458">
    <property type="entry name" value="PRK07053.1"/>
    <property type="match status" value="1"/>
</dbReference>
<dbReference type="InterPro" id="IPR044992">
    <property type="entry name" value="ChyE-like"/>
</dbReference>
<dbReference type="Pfam" id="PF00117">
    <property type="entry name" value="GATase"/>
    <property type="match status" value="1"/>
</dbReference>
<keyword evidence="3" id="KW-1185">Reference proteome</keyword>
<keyword evidence="2" id="KW-0315">Glutamine amidotransferase</keyword>
<dbReference type="STRING" id="211460.YH63_13915"/>
<dbReference type="RefSeq" id="WP_046828554.1">
    <property type="nucleotide sequence ID" value="NZ_LBIA02000001.1"/>
</dbReference>
<dbReference type="GO" id="GO:0016740">
    <property type="term" value="F:transferase activity"/>
    <property type="evidence" value="ECO:0007669"/>
    <property type="project" value="UniProtKB-KW"/>
</dbReference>
<dbReference type="Gene3D" id="3.40.50.880">
    <property type="match status" value="1"/>
</dbReference>
<dbReference type="GO" id="GO:0005829">
    <property type="term" value="C:cytosol"/>
    <property type="evidence" value="ECO:0007669"/>
    <property type="project" value="TreeGrafter"/>
</dbReference>
<dbReference type="AlphaFoldDB" id="A0A4U6BP87"/>
<reference evidence="2" key="1">
    <citation type="submission" date="2019-04" db="EMBL/GenBank/DDBJ databases">
        <title>Whole genome sequencing of cave bacteria.</title>
        <authorList>
            <person name="Gan H.M."/>
            <person name="Barton H."/>
            <person name="Savka M.A."/>
        </authorList>
    </citation>
    <scope>NUCLEOTIDE SEQUENCE [LARGE SCALE GENOMIC DNA]</scope>
    <source>
        <strain evidence="2">LC387</strain>
    </source>
</reference>
<dbReference type="Proteomes" id="UP000034832">
    <property type="component" value="Unassembled WGS sequence"/>
</dbReference>
<dbReference type="InterPro" id="IPR029062">
    <property type="entry name" value="Class_I_gatase-like"/>
</dbReference>
<proteinExistence type="predicted"/>
<dbReference type="EMBL" id="LBIA02000001">
    <property type="protein sequence ID" value="TKT70818.1"/>
    <property type="molecule type" value="Genomic_DNA"/>
</dbReference>